<feature type="domain" description="BIG2" evidence="3">
    <location>
        <begin position="839"/>
        <end position="908"/>
    </location>
</feature>
<keyword evidence="2" id="KW-0472">Membrane</keyword>
<dbReference type="Pfam" id="PF23197">
    <property type="entry name" value="IG_AIR9"/>
    <property type="match status" value="2"/>
</dbReference>
<dbReference type="PANTHER" id="PTHR39576">
    <property type="entry name" value="ATTACHING AND EFFACING PROTEIN HOMOLOG-RELATED-RELATED"/>
    <property type="match status" value="1"/>
</dbReference>
<evidence type="ECO:0000256" key="2">
    <source>
        <dbReference type="SAM" id="Phobius"/>
    </source>
</evidence>
<dbReference type="InterPro" id="IPR038177">
    <property type="entry name" value="IAT_beta_sf"/>
</dbReference>
<evidence type="ECO:0000256" key="1">
    <source>
        <dbReference type="ARBA" id="ARBA00010116"/>
    </source>
</evidence>
<evidence type="ECO:0000259" key="3">
    <source>
        <dbReference type="SMART" id="SM00635"/>
    </source>
</evidence>
<dbReference type="Pfam" id="PF02368">
    <property type="entry name" value="Big_2"/>
    <property type="match status" value="3"/>
</dbReference>
<dbReference type="Gene3D" id="2.60.40.2700">
    <property type="match status" value="5"/>
</dbReference>
<feature type="transmembrane region" description="Helical" evidence="2">
    <location>
        <begin position="21"/>
        <end position="41"/>
    </location>
</feature>
<dbReference type="Pfam" id="PF11924">
    <property type="entry name" value="IAT_beta"/>
    <property type="match status" value="1"/>
</dbReference>
<dbReference type="PROSITE" id="PS51257">
    <property type="entry name" value="PROKAR_LIPOPROTEIN"/>
    <property type="match status" value="1"/>
</dbReference>
<feature type="domain" description="BIG2" evidence="3">
    <location>
        <begin position="1003"/>
        <end position="1079"/>
    </location>
</feature>
<dbReference type="GO" id="GO:0009279">
    <property type="term" value="C:cell outer membrane"/>
    <property type="evidence" value="ECO:0007669"/>
    <property type="project" value="TreeGrafter"/>
</dbReference>
<evidence type="ECO:0000313" key="4">
    <source>
        <dbReference type="EMBL" id="XDU71185.1"/>
    </source>
</evidence>
<keyword evidence="2" id="KW-0812">Transmembrane</keyword>
<dbReference type="Gene3D" id="2.60.40.1080">
    <property type="match status" value="6"/>
</dbReference>
<dbReference type="EMBL" id="CP165628">
    <property type="protein sequence ID" value="XDU71185.1"/>
    <property type="molecule type" value="Genomic_DNA"/>
</dbReference>
<reference evidence="4" key="1">
    <citation type="submission" date="2024-07" db="EMBL/GenBank/DDBJ databases">
        <authorList>
            <person name="Biller S.J."/>
        </authorList>
    </citation>
    <scope>NUCLEOTIDE SEQUENCE</scope>
    <source>
        <strain evidence="4">WC2420</strain>
    </source>
</reference>
<dbReference type="InterPro" id="IPR056284">
    <property type="entry name" value="AIR9-like_A9"/>
</dbReference>
<dbReference type="SMART" id="SM00635">
    <property type="entry name" value="BID_2"/>
    <property type="match status" value="5"/>
</dbReference>
<dbReference type="InterPro" id="IPR024519">
    <property type="entry name" value="IAT_beta"/>
</dbReference>
<dbReference type="InterPro" id="IPR013783">
    <property type="entry name" value="Ig-like_fold"/>
</dbReference>
<dbReference type="InterPro" id="IPR008964">
    <property type="entry name" value="Invasin/intimin_cell_adhesion"/>
</dbReference>
<gene>
    <name evidence="4" type="ORF">AB3G37_16690</name>
</gene>
<dbReference type="RefSeq" id="WP_369788534.1">
    <property type="nucleotide sequence ID" value="NZ_CP165628.1"/>
</dbReference>
<feature type="domain" description="BIG2" evidence="3">
    <location>
        <begin position="1164"/>
        <end position="1245"/>
    </location>
</feature>
<dbReference type="Gene3D" id="2.40.160.160">
    <property type="entry name" value="Inverse autotransporter, beta-domain"/>
    <property type="match status" value="1"/>
</dbReference>
<protein>
    <submittedName>
        <fullName evidence="4">Inverse autotransporter beta domain-containing protein</fullName>
    </submittedName>
</protein>
<dbReference type="Gene3D" id="2.60.40.10">
    <property type="entry name" value="Immunoglobulins"/>
    <property type="match status" value="1"/>
</dbReference>
<dbReference type="PANTHER" id="PTHR39576:SF2">
    <property type="entry name" value="ATTACHING AND EFFACING PROTEIN HOMOLOG-RELATED"/>
    <property type="match status" value="1"/>
</dbReference>
<dbReference type="SUPFAM" id="SSF49373">
    <property type="entry name" value="Invasin/intimin cell-adhesion fragments"/>
    <property type="match status" value="6"/>
</dbReference>
<comment type="similarity">
    <text evidence="1">Belongs to the intimin/invasin family.</text>
</comment>
<feature type="domain" description="BIG2" evidence="3">
    <location>
        <begin position="749"/>
        <end position="826"/>
    </location>
</feature>
<dbReference type="InterPro" id="IPR003343">
    <property type="entry name" value="Big_2"/>
</dbReference>
<proteinExistence type="inferred from homology"/>
<dbReference type="InterPro" id="IPR051715">
    <property type="entry name" value="Intimin-Invasin_domain"/>
</dbReference>
<sequence>MDMFKGLIHSKKIKIGKAQKLAMIIMFFIMIACVIFNFALASSNSIPSLGSENNNQQQAKENDKNDALPLTSFMEQLGPSLAQEPLSQQLSSKAASALNSQASKQIEQFLSFSDSNVRASINSGLNRNSRFEFGLDHLYPWMETEKNTLFSQLSFHRWNERNQLNLGLGYRFSLNDNLILGSNVFYDQDVTRGHKRMGLGLEAWTERVRSSFNYYVPLSGWKHSKDKQFNQNPMHYDLYERAARGWDVNLEALIFRPLSAKMTWFQWFGKEVDSLGSRDRVSADPYGLTIGLKWQPISLLGFMLEETLTAGQPNDHKIGVNFSWKFSQSMQHQLNPEQGQAMSALALSRKDFVTRNNNIVLEYKRKEVFSPLYFMPEHMILKAGEPGGSNIAKGGYSGVIKYTSDQQAIAKVELDSGYVTPLKRGETVIHAQEFQQGRWQTPVNNASYRVTVLPGNIAPAASNVNIAGTPNVGETLTASYLFVNNEGNDEIAGGSPVKWFNAKDSSTILSQTLSYKITEKDRGQDIVFQVTPTNKDKISGDLVEKTVNIPEIKLSQLLVANGNTSVEGDDVIVFPQASQGQLFLTAIVKDSNNKPVSKATVFWHQKNSSLGSISTRVGVTDTRGEMIIRYEGITKPGNDTITVSLESDTGEGASLDSTTKSLSRHIRVEFSAGKIDPLPALTLSVGESKTITPTGGITGGEYLLTSKSTDIVAIEQGKLVAKKAGVAEVIVSQNANQNVNAPIPITFTVNVIKKLSDALQAKSVTVDFGASTQMLQVSGGNGGAYLYESTDKSIVKISATGELTFVEAGSTNIIVSQEATATTAAPKDVIAKVNIKKSAGTALKVSPLALKVGESNNTEVKGGNGGKITYESANPAIASIDNTGKVTAHASGSATVTVTEAESTNYISQKATLTVTVDMRDAIALEADPVSWAFGTVPRPLIIRGGNNGILSYESADNSIVEVSRTGVMTFVKAGRTHITVSQAATESIAAPQAIDVEVTVRKIIGPVLSASPMTLKAGEKQELRLKGGNGERGGVLSYRSDKDTVASVDSNGKVTAHTSGKAKVTVTEAESTNYIGQQAMLTVTVDLKDATALKAEPVIVEFGAAVQKLEVTGGNNGLLSFNSLNKNVVKVNSQGELTFVGAGNTSIVVSQAATDTVAAPKDITVAVNINKTTGTALKVSPLTLKIDEFKNAKITGGNGGKLSFRSDKETVASVDSNGNVKGHMKGTATLTVTEEESVNYKGQKATLAVTVGVKDAPALQADPVIVDFGAPAQMLKVTGGNDGAFFYKSSGRNVVTVSDSGELTFVGAGNASITISQSETNTSAAPESINVSVTVKHAAPEIKDLKITGQPAIGSKLESSYTYIGHGMAEGKTGFQWMNDKGWITGATSKDYVISLADAGNEIFVNVVPQNTLGEYGNNINSNKIKVLVTKPEARNVNLSGRAFEGTSLLVKYDYVGNGSKEGNSEFEWFRDSVPIVEARGRTYLTLSDKDIGHKISVKVTPKNESGVSGSTSASQNVGPVWGIPEARFVKIDGKPIVGSVLRGEYTYAGLGADEGETRFQWNKGQHGINGATQRSYTIQAADLGSRLYLTVTPKNVKGDEGQRADAWTETVIAVPEVTNVKISGTPKTAETLSVNYSFQSNGGGGDASTFQWYLNSKPISGETRNSYRVLRNNVKGFITVKVTPKTQQGFTGSIVTSSKTSAVLPISDGKLDLYNYGCNYQLSGNNTSGRVSWNIANVSDSQIKVIFRRNSSVVYQSSAYEGVKRDIEAGNHEYEVNVEDQYGNSSEKVRVSFMNQGFQCNAWISTGGTIVIPSWPN</sequence>
<feature type="domain" description="BIG2" evidence="3">
    <location>
        <begin position="1254"/>
        <end position="1328"/>
    </location>
</feature>
<keyword evidence="2" id="KW-1133">Transmembrane helix</keyword>
<accession>A0AB39VMX8</accession>
<name>A0AB39VMX8_9GAMM</name>
<organism evidence="4">
    <name type="scientific">Rouxiella sp. WC2420</name>
    <dbReference type="NCBI Taxonomy" id="3234145"/>
    <lineage>
        <taxon>Bacteria</taxon>
        <taxon>Pseudomonadati</taxon>
        <taxon>Pseudomonadota</taxon>
        <taxon>Gammaproteobacteria</taxon>
        <taxon>Enterobacterales</taxon>
        <taxon>Yersiniaceae</taxon>
        <taxon>Rouxiella</taxon>
    </lineage>
</organism>